<organism evidence="1 2">
    <name type="scientific">Helianthus annuus</name>
    <name type="common">Common sunflower</name>
    <dbReference type="NCBI Taxonomy" id="4232"/>
    <lineage>
        <taxon>Eukaryota</taxon>
        <taxon>Viridiplantae</taxon>
        <taxon>Streptophyta</taxon>
        <taxon>Embryophyta</taxon>
        <taxon>Tracheophyta</taxon>
        <taxon>Spermatophyta</taxon>
        <taxon>Magnoliopsida</taxon>
        <taxon>eudicotyledons</taxon>
        <taxon>Gunneridae</taxon>
        <taxon>Pentapetalae</taxon>
        <taxon>asterids</taxon>
        <taxon>campanulids</taxon>
        <taxon>Asterales</taxon>
        <taxon>Asteraceae</taxon>
        <taxon>Asteroideae</taxon>
        <taxon>Heliantheae alliance</taxon>
        <taxon>Heliantheae</taxon>
        <taxon>Helianthus</taxon>
    </lineage>
</organism>
<reference evidence="2" key="1">
    <citation type="journal article" date="2017" name="Nature">
        <title>The sunflower genome provides insights into oil metabolism, flowering and Asterid evolution.</title>
        <authorList>
            <person name="Badouin H."/>
            <person name="Gouzy J."/>
            <person name="Grassa C.J."/>
            <person name="Murat F."/>
            <person name="Staton S.E."/>
            <person name="Cottret L."/>
            <person name="Lelandais-Briere C."/>
            <person name="Owens G.L."/>
            <person name="Carrere S."/>
            <person name="Mayjonade B."/>
            <person name="Legrand L."/>
            <person name="Gill N."/>
            <person name="Kane N.C."/>
            <person name="Bowers J.E."/>
            <person name="Hubner S."/>
            <person name="Bellec A."/>
            <person name="Berard A."/>
            <person name="Berges H."/>
            <person name="Blanchet N."/>
            <person name="Boniface M.C."/>
            <person name="Brunel D."/>
            <person name="Catrice O."/>
            <person name="Chaidir N."/>
            <person name="Claudel C."/>
            <person name="Donnadieu C."/>
            <person name="Faraut T."/>
            <person name="Fievet G."/>
            <person name="Helmstetter N."/>
            <person name="King M."/>
            <person name="Knapp S.J."/>
            <person name="Lai Z."/>
            <person name="Le Paslier M.C."/>
            <person name="Lippi Y."/>
            <person name="Lorenzon L."/>
            <person name="Mandel J.R."/>
            <person name="Marage G."/>
            <person name="Marchand G."/>
            <person name="Marquand E."/>
            <person name="Bret-Mestries E."/>
            <person name="Morien E."/>
            <person name="Nambeesan S."/>
            <person name="Nguyen T."/>
            <person name="Pegot-Espagnet P."/>
            <person name="Pouilly N."/>
            <person name="Raftis F."/>
            <person name="Sallet E."/>
            <person name="Schiex T."/>
            <person name="Thomas J."/>
            <person name="Vandecasteele C."/>
            <person name="Vares D."/>
            <person name="Vear F."/>
            <person name="Vautrin S."/>
            <person name="Crespi M."/>
            <person name="Mangin B."/>
            <person name="Burke J.M."/>
            <person name="Salse J."/>
            <person name="Munos S."/>
            <person name="Vincourt P."/>
            <person name="Rieseberg L.H."/>
            <person name="Langlade N.B."/>
        </authorList>
    </citation>
    <scope>NUCLEOTIDE SEQUENCE [LARGE SCALE GENOMIC DNA]</scope>
    <source>
        <strain evidence="2">cv. SF193</strain>
    </source>
</reference>
<dbReference type="Proteomes" id="UP000215914">
    <property type="component" value="Chromosome 4"/>
</dbReference>
<dbReference type="InParanoid" id="A0A251UW30"/>
<evidence type="ECO:0000313" key="2">
    <source>
        <dbReference type="Proteomes" id="UP000215914"/>
    </source>
</evidence>
<gene>
    <name evidence="1" type="ORF">HannXRQ_Chr04g0101621</name>
</gene>
<name>A0A251UW30_HELAN</name>
<sequence>MEIEKPIAVAVVVVLAAHQFKTRPNRLLHQQCLQPVSWQLLVISASTKGKESCCQRPLLSLSLCNLLPSLSLNTITLRPLVLCARVG</sequence>
<keyword evidence="2" id="KW-1185">Reference proteome</keyword>
<accession>A0A251UW30</accession>
<evidence type="ECO:0000313" key="1">
    <source>
        <dbReference type="EMBL" id="OTG27580.1"/>
    </source>
</evidence>
<dbReference type="EMBL" id="CM007893">
    <property type="protein sequence ID" value="OTG27580.1"/>
    <property type="molecule type" value="Genomic_DNA"/>
</dbReference>
<proteinExistence type="predicted"/>
<protein>
    <submittedName>
        <fullName evidence="1">Uncharacterized protein</fullName>
    </submittedName>
</protein>
<dbReference type="AlphaFoldDB" id="A0A251UW30"/>